<dbReference type="AlphaFoldDB" id="A0AAV7MIX5"/>
<name>A0AAV7MIX5_PLEWA</name>
<protein>
    <submittedName>
        <fullName evidence="1">Uncharacterized protein</fullName>
    </submittedName>
</protein>
<proteinExistence type="predicted"/>
<organism evidence="1 2">
    <name type="scientific">Pleurodeles waltl</name>
    <name type="common">Iberian ribbed newt</name>
    <dbReference type="NCBI Taxonomy" id="8319"/>
    <lineage>
        <taxon>Eukaryota</taxon>
        <taxon>Metazoa</taxon>
        <taxon>Chordata</taxon>
        <taxon>Craniata</taxon>
        <taxon>Vertebrata</taxon>
        <taxon>Euteleostomi</taxon>
        <taxon>Amphibia</taxon>
        <taxon>Batrachia</taxon>
        <taxon>Caudata</taxon>
        <taxon>Salamandroidea</taxon>
        <taxon>Salamandridae</taxon>
        <taxon>Pleurodelinae</taxon>
        <taxon>Pleurodeles</taxon>
    </lineage>
</organism>
<evidence type="ECO:0000313" key="1">
    <source>
        <dbReference type="EMBL" id="KAJ1101943.1"/>
    </source>
</evidence>
<accession>A0AAV7MIX5</accession>
<gene>
    <name evidence="1" type="ORF">NDU88_007005</name>
</gene>
<dbReference type="Proteomes" id="UP001066276">
    <property type="component" value="Chromosome 10"/>
</dbReference>
<dbReference type="EMBL" id="JANPWB010000014">
    <property type="protein sequence ID" value="KAJ1101943.1"/>
    <property type="molecule type" value="Genomic_DNA"/>
</dbReference>
<keyword evidence="2" id="KW-1185">Reference proteome</keyword>
<sequence length="74" mass="8027">MLSGIVGNADCRAVMDPAWDVANAVLQGELLARITRLTCSQLIKIDFEKQSSELEPNDCSCEAVLYTARGKPEA</sequence>
<evidence type="ECO:0000313" key="2">
    <source>
        <dbReference type="Proteomes" id="UP001066276"/>
    </source>
</evidence>
<comment type="caution">
    <text evidence="1">The sequence shown here is derived from an EMBL/GenBank/DDBJ whole genome shotgun (WGS) entry which is preliminary data.</text>
</comment>
<reference evidence="1" key="1">
    <citation type="journal article" date="2022" name="bioRxiv">
        <title>Sequencing and chromosome-scale assembly of the giantPleurodeles waltlgenome.</title>
        <authorList>
            <person name="Brown T."/>
            <person name="Elewa A."/>
            <person name="Iarovenko S."/>
            <person name="Subramanian E."/>
            <person name="Araus A.J."/>
            <person name="Petzold A."/>
            <person name="Susuki M."/>
            <person name="Suzuki K.-i.T."/>
            <person name="Hayashi T."/>
            <person name="Toyoda A."/>
            <person name="Oliveira C."/>
            <person name="Osipova E."/>
            <person name="Leigh N.D."/>
            <person name="Simon A."/>
            <person name="Yun M.H."/>
        </authorList>
    </citation>
    <scope>NUCLEOTIDE SEQUENCE</scope>
    <source>
        <strain evidence="1">20211129_DDA</strain>
        <tissue evidence="1">Liver</tissue>
    </source>
</reference>